<sequence length="104" mass="11854">MNHMGVVERPTMEYSFPTADGTISSIGKPIVQANNFEIKPSIIQILWSSVRFFSLLKEDPNKHLSSFLEIRDIFKLKPSIEKPPSLELKPLPSHLKYVFLGNDL</sequence>
<gene>
    <name evidence="1" type="ORF">Sango_2312300</name>
</gene>
<reference evidence="1" key="1">
    <citation type="submission" date="2020-06" db="EMBL/GenBank/DDBJ databases">
        <authorList>
            <person name="Li T."/>
            <person name="Hu X."/>
            <person name="Zhang T."/>
            <person name="Song X."/>
            <person name="Zhang H."/>
            <person name="Dai N."/>
            <person name="Sheng W."/>
            <person name="Hou X."/>
            <person name="Wei L."/>
        </authorList>
    </citation>
    <scope>NUCLEOTIDE SEQUENCE</scope>
    <source>
        <strain evidence="1">K16</strain>
        <tissue evidence="1">Leaf</tissue>
    </source>
</reference>
<keyword evidence="2" id="KW-1185">Reference proteome</keyword>
<accession>A0AAE1WAG6</accession>
<comment type="caution">
    <text evidence="1">The sequence shown here is derived from an EMBL/GenBank/DDBJ whole genome shotgun (WGS) entry which is preliminary data.</text>
</comment>
<dbReference type="AlphaFoldDB" id="A0AAE1WAG6"/>
<name>A0AAE1WAG6_9LAMI</name>
<reference evidence="1" key="2">
    <citation type="journal article" date="2024" name="Plant">
        <title>Genomic evolution and insights into agronomic trait innovations of Sesamum species.</title>
        <authorList>
            <person name="Miao H."/>
            <person name="Wang L."/>
            <person name="Qu L."/>
            <person name="Liu H."/>
            <person name="Sun Y."/>
            <person name="Le M."/>
            <person name="Wang Q."/>
            <person name="Wei S."/>
            <person name="Zheng Y."/>
            <person name="Lin W."/>
            <person name="Duan Y."/>
            <person name="Cao H."/>
            <person name="Xiong S."/>
            <person name="Wang X."/>
            <person name="Wei L."/>
            <person name="Li C."/>
            <person name="Ma Q."/>
            <person name="Ju M."/>
            <person name="Zhao R."/>
            <person name="Li G."/>
            <person name="Mu C."/>
            <person name="Tian Q."/>
            <person name="Mei H."/>
            <person name="Zhang T."/>
            <person name="Gao T."/>
            <person name="Zhang H."/>
        </authorList>
    </citation>
    <scope>NUCLEOTIDE SEQUENCE</scope>
    <source>
        <strain evidence="1">K16</strain>
    </source>
</reference>
<organism evidence="1 2">
    <name type="scientific">Sesamum angolense</name>
    <dbReference type="NCBI Taxonomy" id="2727404"/>
    <lineage>
        <taxon>Eukaryota</taxon>
        <taxon>Viridiplantae</taxon>
        <taxon>Streptophyta</taxon>
        <taxon>Embryophyta</taxon>
        <taxon>Tracheophyta</taxon>
        <taxon>Spermatophyta</taxon>
        <taxon>Magnoliopsida</taxon>
        <taxon>eudicotyledons</taxon>
        <taxon>Gunneridae</taxon>
        <taxon>Pentapetalae</taxon>
        <taxon>asterids</taxon>
        <taxon>lamiids</taxon>
        <taxon>Lamiales</taxon>
        <taxon>Pedaliaceae</taxon>
        <taxon>Sesamum</taxon>
    </lineage>
</organism>
<protein>
    <submittedName>
        <fullName evidence="1">Uncharacterized protein</fullName>
    </submittedName>
</protein>
<proteinExistence type="predicted"/>
<dbReference type="Proteomes" id="UP001289374">
    <property type="component" value="Unassembled WGS sequence"/>
</dbReference>
<evidence type="ECO:0000313" key="1">
    <source>
        <dbReference type="EMBL" id="KAK4389753.1"/>
    </source>
</evidence>
<dbReference type="EMBL" id="JACGWL010000013">
    <property type="protein sequence ID" value="KAK4389753.1"/>
    <property type="molecule type" value="Genomic_DNA"/>
</dbReference>
<evidence type="ECO:0000313" key="2">
    <source>
        <dbReference type="Proteomes" id="UP001289374"/>
    </source>
</evidence>